<comment type="caution">
    <text evidence="1">The sequence shown here is derived from an EMBL/GenBank/DDBJ whole genome shotgun (WGS) entry which is preliminary data.</text>
</comment>
<dbReference type="Proteomes" id="UP000192591">
    <property type="component" value="Unassembled WGS sequence"/>
</dbReference>
<keyword evidence="2" id="KW-1185">Reference proteome</keyword>
<gene>
    <name evidence="1" type="ORF">B1813_21600</name>
</gene>
<dbReference type="AlphaFoldDB" id="A0A1V8ZX47"/>
<reference evidence="1 2" key="1">
    <citation type="submission" date="2017-02" db="EMBL/GenBank/DDBJ databases">
        <title>Draft genome of Saccharomonospora sp. 154.</title>
        <authorList>
            <person name="Alonso-Carmona G.S."/>
            <person name="De La Haba R."/>
            <person name="Vera-Gargallo B."/>
            <person name="Sandoval-Trujillo A.H."/>
            <person name="Ramirez-Duran N."/>
            <person name="Ventosa A."/>
        </authorList>
    </citation>
    <scope>NUCLEOTIDE SEQUENCE [LARGE SCALE GENOMIC DNA]</scope>
    <source>
        <strain evidence="1 2">LRS4.154</strain>
    </source>
</reference>
<evidence type="ECO:0000313" key="2">
    <source>
        <dbReference type="Proteomes" id="UP000192591"/>
    </source>
</evidence>
<evidence type="ECO:0000313" key="1">
    <source>
        <dbReference type="EMBL" id="OQO89527.1"/>
    </source>
</evidence>
<accession>A0A1V8ZX47</accession>
<protein>
    <submittedName>
        <fullName evidence="1">Uncharacterized protein</fullName>
    </submittedName>
</protein>
<dbReference type="EMBL" id="MWIH01000009">
    <property type="protein sequence ID" value="OQO89527.1"/>
    <property type="molecule type" value="Genomic_DNA"/>
</dbReference>
<dbReference type="RefSeq" id="WP_081195050.1">
    <property type="nucleotide sequence ID" value="NZ_MWIH01000009.1"/>
</dbReference>
<sequence>MTEFLPLWQRALTAEVCWVDTEGRPAAIAATPLLDRGVAAIALPYSRATEAAGLRTASRVAFAVTDSRSLRRERPGAVRVGTPEVVDDVEGDHFAVELLRQELVKYPPSRTLADSPLLCRENWWWLPRVIVRLGASGPARDLPARTNPERHALLVGSGSEGPRVDVVDVAVAGPGARDLRVAPLDGRDSGPGDGRALVFGHDYTMPDLERWETWSASGTLTGRDLAVTHREGEPGGALAPLRLWQRVRRQKTLERECKHHIRVAENRR</sequence>
<dbReference type="STRING" id="1962155.B1813_21600"/>
<organism evidence="1 2">
    <name type="scientific">Saccharomonospora piscinae</name>
    <dbReference type="NCBI Taxonomy" id="687388"/>
    <lineage>
        <taxon>Bacteria</taxon>
        <taxon>Bacillati</taxon>
        <taxon>Actinomycetota</taxon>
        <taxon>Actinomycetes</taxon>
        <taxon>Pseudonocardiales</taxon>
        <taxon>Pseudonocardiaceae</taxon>
        <taxon>Saccharomonospora</taxon>
    </lineage>
</organism>
<proteinExistence type="predicted"/>
<name>A0A1V8ZX47_SACPI</name>